<reference evidence="2 3" key="1">
    <citation type="submission" date="2019-08" db="EMBL/GenBank/DDBJ databases">
        <authorList>
            <person name="Peeters C."/>
        </authorList>
    </citation>
    <scope>NUCLEOTIDE SEQUENCE [LARGE SCALE GENOMIC DNA]</scope>
    <source>
        <strain evidence="2 3">LMG 31121</strain>
    </source>
</reference>
<dbReference type="Proteomes" id="UP000335538">
    <property type="component" value="Unassembled WGS sequence"/>
</dbReference>
<dbReference type="AlphaFoldDB" id="A0A5E5B555"/>
<dbReference type="EMBL" id="CABPSR010000007">
    <property type="protein sequence ID" value="VVE81069.1"/>
    <property type="molecule type" value="Genomic_DNA"/>
</dbReference>
<protein>
    <submittedName>
        <fullName evidence="2">Uncharacterized protein</fullName>
    </submittedName>
</protein>
<organism evidence="2 3">
    <name type="scientific">Pandoraea sputorum</name>
    <dbReference type="NCBI Taxonomy" id="93222"/>
    <lineage>
        <taxon>Bacteria</taxon>
        <taxon>Pseudomonadati</taxon>
        <taxon>Pseudomonadota</taxon>
        <taxon>Betaproteobacteria</taxon>
        <taxon>Burkholderiales</taxon>
        <taxon>Burkholderiaceae</taxon>
        <taxon>Pandoraea</taxon>
    </lineage>
</organism>
<accession>A0A5E5B555</accession>
<evidence type="ECO:0000313" key="3">
    <source>
        <dbReference type="Proteomes" id="UP000335538"/>
    </source>
</evidence>
<evidence type="ECO:0000256" key="1">
    <source>
        <dbReference type="SAM" id="MobiDB-lite"/>
    </source>
</evidence>
<feature type="region of interest" description="Disordered" evidence="1">
    <location>
        <begin position="903"/>
        <end position="934"/>
    </location>
</feature>
<gene>
    <name evidence="2" type="ORF">PSP31121_03026</name>
</gene>
<feature type="region of interest" description="Disordered" evidence="1">
    <location>
        <begin position="1047"/>
        <end position="1071"/>
    </location>
</feature>
<name>A0A5E5B555_9BURK</name>
<evidence type="ECO:0000313" key="2">
    <source>
        <dbReference type="EMBL" id="VVE81069.1"/>
    </source>
</evidence>
<feature type="compositionally biased region" description="Basic and acidic residues" evidence="1">
    <location>
        <begin position="903"/>
        <end position="914"/>
    </location>
</feature>
<proteinExistence type="predicted"/>
<sequence length="1071" mass="119145">MRLSSDFIASREKWDSMSASTRTWPRFTASNSHPRLTDLLHACEDPTGPDVATSNEDLPERLFRTRSSISEISVVPVSLPGRRRHFSESAIAPDKGHKERAFFAIEGLYATVSEENLQPSVLSARGARRFGLPPKPHYRPHITGVVSERNAEPGERQADAALVSVELADIVDGVPFEKSVVGVRLMSTRNIVVCADANVFYATSTAPPDGTPVRLMRLDADNRNDQRIIEKYLAFKRRLKTNAMMNNPPLTVVNVARTLTQRAGSPDIDTVRTALDTLTSPLKLMSYVENCRARLSSRQRFDADFHKRDLEIYRTLLGDDLVFEENGQWNLSHDAGIADLRMHLMSGNLAFAVVGAESGVNVYFATSDSERLEGLRLHIHETMGDADAVDIGDITFIDAKRRLAGIATIANASGPSRARVNLPTLAPPGAWQPERFRDAEQILAAAIEHDMREDPIITGIHVNSLLDTCDSCAVALPMLGQITGQDITFVYHRDYGVTSAISEDRRIRMLKMLATIANQLRGAFVNGDHSTLRSVSNALLVPEMLGVIASTLHISSRSEAHPKIYPIANALYLHLLASLIREDAIFGNDTVAMLRSNEGKTYVALIGYRIRNDPYLARAWCTLMRELTLAGVPAEALRAILLARANQHLRSFWLELLSARSTTREDHLDQVYHLLKQEDLNPSLVNSRRECGLLDALWIRALRYLKISRRAPAKLDRSQRVESPIPEVLEAIRTVISERSVIELEQERLRNELRDAMPTMTLGEQRDLRNMIMRMVDEAWRAELPGESPPSDIVQSVLTNVGSGLGRHLSAHRGPAIREIIDATIERYGKHLYRYADATEEQMAAAYREHVKSASTRYTALLADDVTSDTSGPSGVGTEIQTRVSVEARILKERQARKAALTAEHEAAKAREAAKQAMSSTSNRARAQAQDRAKEEVRRAAMWATKDATRAMLENAKKEAHIKSQREAREAAARIAGDRIRAATAAAKREARVRAEAVVKQRIAERRQTSTEASRSQGWPAHDKYTDARLQFRLDLLRIERLAVESSPIGEASNAGETSRARPRVAQESTQ</sequence>